<proteinExistence type="predicted"/>
<protein>
    <submittedName>
        <fullName evidence="1">Uncharacterized protein</fullName>
    </submittedName>
</protein>
<name>A0AAT9GLG4_9BACT</name>
<reference evidence="1" key="1">
    <citation type="submission" date="2024-02" db="EMBL/GenBank/DDBJ databases">
        <title>Sediminibacterium planktonica sp. nov. and Sediminibacterium longus sp. nov., isolated from surface lake and river water.</title>
        <authorList>
            <person name="Watanabe K."/>
            <person name="Takemine S."/>
            <person name="Ishii Y."/>
            <person name="Ogata Y."/>
            <person name="Shindo C."/>
            <person name="Suda W."/>
        </authorList>
    </citation>
    <scope>NUCLEOTIDE SEQUENCE</scope>
    <source>
        <strain evidence="1">KACHI17</strain>
    </source>
</reference>
<dbReference type="AlphaFoldDB" id="A0AAT9GLG4"/>
<gene>
    <name evidence="1" type="ORF">KACHI17_22330</name>
</gene>
<evidence type="ECO:0000313" key="1">
    <source>
        <dbReference type="EMBL" id="BFG71352.1"/>
    </source>
</evidence>
<organism evidence="1">
    <name type="scientific">Sediminibacterium sp. KACHI17</name>
    <dbReference type="NCBI Taxonomy" id="1751071"/>
    <lineage>
        <taxon>Bacteria</taxon>
        <taxon>Pseudomonadati</taxon>
        <taxon>Bacteroidota</taxon>
        <taxon>Chitinophagia</taxon>
        <taxon>Chitinophagales</taxon>
        <taxon>Chitinophagaceae</taxon>
        <taxon>Sediminibacterium</taxon>
    </lineage>
</organism>
<accession>A0AAT9GLG4</accession>
<dbReference type="EMBL" id="AP029612">
    <property type="protein sequence ID" value="BFG71352.1"/>
    <property type="molecule type" value="Genomic_DNA"/>
</dbReference>
<sequence length="69" mass="7472">MNSAVINSAIPVAILPQGSIPISVKMKTDSSAAVNLKNSVCNKMIAASNLRIHEKMIERFIDGVYKVNE</sequence>